<reference evidence="1" key="1">
    <citation type="journal article" date="2020" name="Nature">
        <title>Giant virus diversity and host interactions through global metagenomics.</title>
        <authorList>
            <person name="Schulz F."/>
            <person name="Roux S."/>
            <person name="Paez-Espino D."/>
            <person name="Jungbluth S."/>
            <person name="Walsh D.A."/>
            <person name="Denef V.J."/>
            <person name="McMahon K.D."/>
            <person name="Konstantinidis K.T."/>
            <person name="Eloe-Fadrosh E.A."/>
            <person name="Kyrpides N.C."/>
            <person name="Woyke T."/>
        </authorList>
    </citation>
    <scope>NUCLEOTIDE SEQUENCE</scope>
    <source>
        <strain evidence="1">GVMAG-M-3300023179-132</strain>
    </source>
</reference>
<dbReference type="EMBL" id="MN739735">
    <property type="protein sequence ID" value="QHT23841.1"/>
    <property type="molecule type" value="Genomic_DNA"/>
</dbReference>
<dbReference type="AlphaFoldDB" id="A0A6C0E5C8"/>
<accession>A0A6C0E5C8</accession>
<proteinExistence type="predicted"/>
<name>A0A6C0E5C8_9ZZZZ</name>
<organism evidence="1">
    <name type="scientific">viral metagenome</name>
    <dbReference type="NCBI Taxonomy" id="1070528"/>
    <lineage>
        <taxon>unclassified sequences</taxon>
        <taxon>metagenomes</taxon>
        <taxon>organismal metagenomes</taxon>
    </lineage>
</organism>
<protein>
    <submittedName>
        <fullName evidence="1">Uncharacterized protein</fullName>
    </submittedName>
</protein>
<evidence type="ECO:0000313" key="1">
    <source>
        <dbReference type="EMBL" id="QHT23841.1"/>
    </source>
</evidence>
<sequence length="52" mass="6275">MFLPYLGGMWIGMCIGKANESAYRSYYYYHTEKIIKLENKIKEYERLFGKIN</sequence>